<dbReference type="GeneID" id="93072659"/>
<keyword evidence="5" id="KW-0812">Transmembrane</keyword>
<dbReference type="InterPro" id="IPR000064">
    <property type="entry name" value="NLP_P60_dom"/>
</dbReference>
<dbReference type="PROSITE" id="PS51935">
    <property type="entry name" value="NLPC_P60"/>
    <property type="match status" value="1"/>
</dbReference>
<evidence type="ECO:0000313" key="9">
    <source>
        <dbReference type="Proteomes" id="UP000028042"/>
    </source>
</evidence>
<dbReference type="PANTHER" id="PTHR47053:SF1">
    <property type="entry name" value="MUREIN DD-ENDOPEPTIDASE MEPH-RELATED"/>
    <property type="match status" value="1"/>
</dbReference>
<keyword evidence="2" id="KW-0645">Protease</keyword>
<keyword evidence="10" id="KW-1185">Reference proteome</keyword>
<dbReference type="SUPFAM" id="SSF54001">
    <property type="entry name" value="Cysteine proteinases"/>
    <property type="match status" value="1"/>
</dbReference>
<evidence type="ECO:0000256" key="4">
    <source>
        <dbReference type="ARBA" id="ARBA00022807"/>
    </source>
</evidence>
<comment type="similarity">
    <text evidence="1">Belongs to the peptidase C40 family.</text>
</comment>
<accession>A0A0H3J3M9</accession>
<reference evidence="8 9" key="3">
    <citation type="journal article" name="Genome Announc.">
        <title>Improved Draft Genome Sequence of Clostridium pasteurianum Strain ATCC 6013 (DSM 525) Using a Hybrid Next-Generation Sequencing Approach.</title>
        <authorList>
            <person name="Pyne M.E."/>
            <person name="Utturkar S."/>
            <person name="Brown S.D."/>
            <person name="Moo-Young M."/>
            <person name="Chung D.A."/>
            <person name="Chou C.P."/>
        </authorList>
    </citation>
    <scope>NUCLEOTIDE SEQUENCE [LARGE SCALE GENOMIC DNA]</scope>
    <source>
        <strain evidence="8 9">ATCC 6013</strain>
    </source>
</reference>
<dbReference type="InterPro" id="IPR051202">
    <property type="entry name" value="Peptidase_C40"/>
</dbReference>
<gene>
    <name evidence="7" type="ORF">CLPA_c04180</name>
    <name evidence="8" type="ORF">CP6013_02730</name>
</gene>
<feature type="domain" description="NlpC/P60" evidence="6">
    <location>
        <begin position="30"/>
        <end position="150"/>
    </location>
</feature>
<dbReference type="AlphaFoldDB" id="A0A0H3J3M9"/>
<dbReference type="PATRIC" id="fig|1262449.3.peg.310"/>
<evidence type="ECO:0000256" key="5">
    <source>
        <dbReference type="SAM" id="Phobius"/>
    </source>
</evidence>
<evidence type="ECO:0000256" key="2">
    <source>
        <dbReference type="ARBA" id="ARBA00022670"/>
    </source>
</evidence>
<organism evidence="7 10">
    <name type="scientific">Clostridium pasteurianum DSM 525 = ATCC 6013</name>
    <dbReference type="NCBI Taxonomy" id="1262449"/>
    <lineage>
        <taxon>Bacteria</taxon>
        <taxon>Bacillati</taxon>
        <taxon>Bacillota</taxon>
        <taxon>Clostridia</taxon>
        <taxon>Eubacteriales</taxon>
        <taxon>Clostridiaceae</taxon>
        <taxon>Clostridium</taxon>
    </lineage>
</organism>
<evidence type="ECO:0000259" key="6">
    <source>
        <dbReference type="PROSITE" id="PS51935"/>
    </source>
</evidence>
<evidence type="ECO:0000256" key="3">
    <source>
        <dbReference type="ARBA" id="ARBA00022801"/>
    </source>
</evidence>
<evidence type="ECO:0000313" key="8">
    <source>
        <dbReference type="EMBL" id="KRU13482.1"/>
    </source>
</evidence>
<dbReference type="eggNOG" id="COG0791">
    <property type="taxonomic scope" value="Bacteria"/>
</dbReference>
<dbReference type="EMBL" id="CP009268">
    <property type="protein sequence ID" value="AJA50506.1"/>
    <property type="molecule type" value="Genomic_DNA"/>
</dbReference>
<sequence length="150" mass="16760">MKNKKVIIFALSLIFIFIMVSTFISSNKELKNGEAVVNYAEKFKAVKYVWGGESPSGFDCSGFTKYVYAHFGVNLPHNAAQQYKYGKKISKNSLKPGDLVFFGKKSNSIYHVGIYIGNGNFINAPKAGENVKITALCYMPDYYGAKRIKI</sequence>
<dbReference type="Proteomes" id="UP000030905">
    <property type="component" value="Chromosome"/>
</dbReference>
<protein>
    <submittedName>
        <fullName evidence="8">NLP/P60 protein</fullName>
    </submittedName>
    <submittedName>
        <fullName evidence="7">Protein P54</fullName>
    </submittedName>
</protein>
<reference evidence="8" key="2">
    <citation type="submission" date="2015-10" db="EMBL/GenBank/DDBJ databases">
        <title>Improved Draft Genome Sequence of Clostridium pasteurianum Strain ATCC 6013 (DSM 525) Using a Hybrid Next-Generation Sequencing Approach.</title>
        <authorList>
            <person name="Pyne M.E."/>
            <person name="Utturkar S.M."/>
            <person name="Brown S.D."/>
            <person name="Moo-Young M."/>
            <person name="Chung D.A."/>
            <person name="Chou P.C."/>
        </authorList>
    </citation>
    <scope>NUCLEOTIDE SEQUENCE</scope>
    <source>
        <strain evidence="8">ATCC 6013</strain>
    </source>
</reference>
<reference evidence="7 10" key="1">
    <citation type="journal article" date="2015" name="Genome Announc.">
        <title>Complete Genome Sequence of the Nitrogen-Fixing and Solvent-Producing Clostridium pasteurianum DSM 525.</title>
        <authorList>
            <person name="Poehlein A."/>
            <person name="Grosse-Honebrink A."/>
            <person name="Zhang Y."/>
            <person name="Minton N.P."/>
            <person name="Daniel R."/>
        </authorList>
    </citation>
    <scope>NUCLEOTIDE SEQUENCE [LARGE SCALE GENOMIC DNA]</scope>
    <source>
        <strain evidence="7">DSM 525</strain>
        <strain evidence="10">DSM 525 / ATCC 6013</strain>
    </source>
</reference>
<keyword evidence="3" id="KW-0378">Hydrolase</keyword>
<keyword evidence="4" id="KW-0788">Thiol protease</keyword>
<dbReference type="KEGG" id="cpae:CPAST_c04180"/>
<dbReference type="EMBL" id="JPGY02000001">
    <property type="protein sequence ID" value="KRU13482.1"/>
    <property type="molecule type" value="Genomic_DNA"/>
</dbReference>
<dbReference type="KEGG" id="cpat:CLPA_c04180"/>
<proteinExistence type="inferred from homology"/>
<dbReference type="GO" id="GO:0008234">
    <property type="term" value="F:cysteine-type peptidase activity"/>
    <property type="evidence" value="ECO:0007669"/>
    <property type="project" value="UniProtKB-KW"/>
</dbReference>
<dbReference type="InterPro" id="IPR038765">
    <property type="entry name" value="Papain-like_cys_pep_sf"/>
</dbReference>
<dbReference type="Proteomes" id="UP000028042">
    <property type="component" value="Unassembled WGS sequence"/>
</dbReference>
<dbReference type="Pfam" id="PF00877">
    <property type="entry name" value="NLPC_P60"/>
    <property type="match status" value="1"/>
</dbReference>
<dbReference type="PANTHER" id="PTHR47053">
    <property type="entry name" value="MUREIN DD-ENDOPEPTIDASE MEPH-RELATED"/>
    <property type="match status" value="1"/>
</dbReference>
<evidence type="ECO:0000313" key="7">
    <source>
        <dbReference type="EMBL" id="AJA50506.1"/>
    </source>
</evidence>
<dbReference type="GO" id="GO:0006508">
    <property type="term" value="P:proteolysis"/>
    <property type="evidence" value="ECO:0007669"/>
    <property type="project" value="UniProtKB-KW"/>
</dbReference>
<dbReference type="Gene3D" id="3.90.1720.10">
    <property type="entry name" value="endopeptidase domain like (from Nostoc punctiforme)"/>
    <property type="match status" value="1"/>
</dbReference>
<keyword evidence="5" id="KW-1133">Transmembrane helix</keyword>
<name>A0A0H3J3M9_CLOPA</name>
<keyword evidence="5" id="KW-0472">Membrane</keyword>
<evidence type="ECO:0000256" key="1">
    <source>
        <dbReference type="ARBA" id="ARBA00007074"/>
    </source>
</evidence>
<feature type="transmembrane region" description="Helical" evidence="5">
    <location>
        <begin position="6"/>
        <end position="24"/>
    </location>
</feature>
<evidence type="ECO:0000313" key="10">
    <source>
        <dbReference type="Proteomes" id="UP000030905"/>
    </source>
</evidence>
<dbReference type="RefSeq" id="WP_003441130.1">
    <property type="nucleotide sequence ID" value="NZ_ANZB01000001.1"/>
</dbReference>